<feature type="chain" id="PRO_5045261531" evidence="9">
    <location>
        <begin position="29"/>
        <end position="459"/>
    </location>
</feature>
<evidence type="ECO:0000256" key="7">
    <source>
        <dbReference type="ARBA" id="ARBA00023237"/>
    </source>
</evidence>
<comment type="subcellular location">
    <subcellularLocation>
        <location evidence="1">Cell outer membrane</location>
    </subcellularLocation>
</comment>
<evidence type="ECO:0000256" key="6">
    <source>
        <dbReference type="ARBA" id="ARBA00023136"/>
    </source>
</evidence>
<protein>
    <submittedName>
        <fullName evidence="10">TolC family outer membrane protein</fullName>
    </submittedName>
</protein>
<dbReference type="Pfam" id="PF02321">
    <property type="entry name" value="OEP"/>
    <property type="match status" value="2"/>
</dbReference>
<comment type="similarity">
    <text evidence="2">Belongs to the outer membrane factor (OMF) (TC 1.B.17) family.</text>
</comment>
<dbReference type="InterPro" id="IPR051906">
    <property type="entry name" value="TolC-like"/>
</dbReference>
<keyword evidence="5" id="KW-0812">Transmembrane</keyword>
<comment type="caution">
    <text evidence="10">The sequence shown here is derived from an EMBL/GenBank/DDBJ whole genome shotgun (WGS) entry which is preliminary data.</text>
</comment>
<evidence type="ECO:0000256" key="9">
    <source>
        <dbReference type="SAM" id="SignalP"/>
    </source>
</evidence>
<evidence type="ECO:0000313" key="10">
    <source>
        <dbReference type="EMBL" id="MFD1913163.1"/>
    </source>
</evidence>
<keyword evidence="6" id="KW-0472">Membrane</keyword>
<keyword evidence="11" id="KW-1185">Reference proteome</keyword>
<dbReference type="EMBL" id="JBHUGH010000010">
    <property type="protein sequence ID" value="MFD1913163.1"/>
    <property type="molecule type" value="Genomic_DNA"/>
</dbReference>
<evidence type="ECO:0000256" key="1">
    <source>
        <dbReference type="ARBA" id="ARBA00004442"/>
    </source>
</evidence>
<keyword evidence="7" id="KW-0998">Cell outer membrane</keyword>
<feature type="coiled-coil region" evidence="8">
    <location>
        <begin position="349"/>
        <end position="400"/>
    </location>
</feature>
<dbReference type="Gene3D" id="1.20.1600.10">
    <property type="entry name" value="Outer membrane efflux proteins (OEP)"/>
    <property type="match status" value="1"/>
</dbReference>
<evidence type="ECO:0000256" key="2">
    <source>
        <dbReference type="ARBA" id="ARBA00007613"/>
    </source>
</evidence>
<keyword evidence="4" id="KW-1134">Transmembrane beta strand</keyword>
<accession>A0ABW4S7T7</accession>
<feature type="signal peptide" evidence="9">
    <location>
        <begin position="1"/>
        <end position="28"/>
    </location>
</feature>
<organism evidence="10 11">
    <name type="scientific">Halodurantibacterium flavum</name>
    <dbReference type="NCBI Taxonomy" id="1382802"/>
    <lineage>
        <taxon>Bacteria</taxon>
        <taxon>Pseudomonadati</taxon>
        <taxon>Pseudomonadota</taxon>
        <taxon>Alphaproteobacteria</taxon>
        <taxon>Rhodobacterales</taxon>
        <taxon>Paracoccaceae</taxon>
        <taxon>Halodurantibacterium</taxon>
    </lineage>
</organism>
<evidence type="ECO:0000256" key="8">
    <source>
        <dbReference type="SAM" id="Coils"/>
    </source>
</evidence>
<dbReference type="Proteomes" id="UP001597353">
    <property type="component" value="Unassembled WGS sequence"/>
</dbReference>
<dbReference type="InterPro" id="IPR010130">
    <property type="entry name" value="T1SS_OMP_TolC"/>
</dbReference>
<sequence>MMKDRRPNWLAAIVLACATGFGAGAAQADTLADALVAAYRNSNLLEQNRAVLRAADEDVAQSVAALRPALALAASANYTTPVQSALQDELTGSIGLSAELALFDFGRNRIAIEASQQNVLATRWALVNVEQNVLLNAVSAYMNVWSANETVRLRQSSVNVISEELRAAQDRFEVGEVTRTDVATAEARLAAARSALSAAEGDRAIALETYNAATGNYPTGPINSPPAPPATTSSLDEARSIAQSTHPLIRQAQFQVAGAELNVVAAEPQRSGRIAATAGITMDQDGNDQSRLGLSYNQPLYTGGGNSSLYRQAVARRDQSRSNLHQTALEVTQQVGNAWAQINVARAQLQASDLQIQAAQIALDGAREEASLGARTTLDVLNAEQELLDAQTTRVSAEANRHVAVYQLLSAMGLLTVEHLNLGIPTYNPTAYYDAVRNAPARSPQGEALDRVLQRIGRE</sequence>
<keyword evidence="3" id="KW-0813">Transport</keyword>
<dbReference type="PANTHER" id="PTHR30026">
    <property type="entry name" value="OUTER MEMBRANE PROTEIN TOLC"/>
    <property type="match status" value="1"/>
</dbReference>
<proteinExistence type="inferred from homology"/>
<dbReference type="SUPFAM" id="SSF56954">
    <property type="entry name" value="Outer membrane efflux proteins (OEP)"/>
    <property type="match status" value="1"/>
</dbReference>
<keyword evidence="8" id="KW-0175">Coiled coil</keyword>
<dbReference type="NCBIfam" id="TIGR01844">
    <property type="entry name" value="type_I_sec_TolC"/>
    <property type="match status" value="1"/>
</dbReference>
<keyword evidence="9" id="KW-0732">Signal</keyword>
<evidence type="ECO:0000313" key="11">
    <source>
        <dbReference type="Proteomes" id="UP001597353"/>
    </source>
</evidence>
<evidence type="ECO:0000256" key="3">
    <source>
        <dbReference type="ARBA" id="ARBA00022448"/>
    </source>
</evidence>
<evidence type="ECO:0000256" key="4">
    <source>
        <dbReference type="ARBA" id="ARBA00022452"/>
    </source>
</evidence>
<dbReference type="PROSITE" id="PS51257">
    <property type="entry name" value="PROKAR_LIPOPROTEIN"/>
    <property type="match status" value="1"/>
</dbReference>
<name>A0ABW4S7T7_9RHOB</name>
<reference evidence="11" key="1">
    <citation type="journal article" date="2019" name="Int. J. Syst. Evol. Microbiol.">
        <title>The Global Catalogue of Microorganisms (GCM) 10K type strain sequencing project: providing services to taxonomists for standard genome sequencing and annotation.</title>
        <authorList>
            <consortium name="The Broad Institute Genomics Platform"/>
            <consortium name="The Broad Institute Genome Sequencing Center for Infectious Disease"/>
            <person name="Wu L."/>
            <person name="Ma J."/>
        </authorList>
    </citation>
    <scope>NUCLEOTIDE SEQUENCE [LARGE SCALE GENOMIC DNA]</scope>
    <source>
        <strain evidence="11">CGMCC 4.7242</strain>
    </source>
</reference>
<dbReference type="InterPro" id="IPR003423">
    <property type="entry name" value="OMP_efflux"/>
</dbReference>
<gene>
    <name evidence="10" type="ORF">ACFSGJ_13170</name>
</gene>
<evidence type="ECO:0000256" key="5">
    <source>
        <dbReference type="ARBA" id="ARBA00022692"/>
    </source>
</evidence>
<dbReference type="PANTHER" id="PTHR30026:SF22">
    <property type="entry name" value="OUTER MEMBRANE EFFLUX PROTEIN"/>
    <property type="match status" value="1"/>
</dbReference>
<dbReference type="RefSeq" id="WP_390262580.1">
    <property type="nucleotide sequence ID" value="NZ_JBHUGH010000010.1"/>
</dbReference>